<keyword evidence="3 10" id="KW-0812">Transmembrane</keyword>
<evidence type="ECO:0000313" key="14">
    <source>
        <dbReference type="Proteomes" id="UP001166674"/>
    </source>
</evidence>
<keyword evidence="9" id="KW-0393">Immunoglobulin domain</keyword>
<dbReference type="PRINTS" id="PR01407">
    <property type="entry name" value="BUTYPHLNCDUF"/>
</dbReference>
<keyword evidence="8" id="KW-0325">Glycoprotein</keyword>
<dbReference type="CDD" id="cd05713">
    <property type="entry name" value="IgV_MOG_like"/>
    <property type="match status" value="1"/>
</dbReference>
<evidence type="ECO:0000259" key="11">
    <source>
        <dbReference type="PROSITE" id="PS50188"/>
    </source>
</evidence>
<evidence type="ECO:0000256" key="5">
    <source>
        <dbReference type="ARBA" id="ARBA00022989"/>
    </source>
</evidence>
<dbReference type="SMART" id="SM00409">
    <property type="entry name" value="IG"/>
    <property type="match status" value="1"/>
</dbReference>
<sequence>MEVRFFKDQFSDVVHLYRDGKDQKYMQLPVYQERTVLMKEFIVDGPVSLKLKKVTSSNAGLWLSLLMEDFPVSPDLLKRVPLPSSFFFLTHLLFLQHGVANSEEVKVIGPGESILAIVGEEVEFPCHLSRYQDAEDMEIRWFRSQSSDVVHLYKGRQELFSTQMAQFQNRTKLVTENISVGSVILELRSIVPSDEGRYGCSFLSDDFSGEAIWELEVAGLGSDPQISLEGFKEGGIQMRCSSSGWYPKPKVQWRNHQGQCLPPESEVIIRDVKGLFSLETSVVTRGEAHSNMSCSIQNPLLIQKKEFVVHLADVFLPGTSPWKSAFLGTLVALPLLLALLTMLALYYLHKQQQSQEKLKKQTEKEQDWRRTEGQAEWRAAQQYAVDVTLDAATAHPSLEVSEDAKSVSSRPAAAIPAAGDPQRFTEQTCVLSRERFSTGRHYWEVHVGQRSRWFLGACLAAVQRSGPARLSPAGGYWVMGLWNSCEYFVLDPHRVALTLRVPPRRVGIFLDCEAGKLSFFNVSDGSHIFTFTDTFSGALCAYFRPRAHDGGERPNPLTICSLRARGTCVPEENDTDCLLQPYEPSDPALGLW</sequence>
<dbReference type="InterPro" id="IPR003877">
    <property type="entry name" value="SPRY_dom"/>
</dbReference>
<dbReference type="InterPro" id="IPR013106">
    <property type="entry name" value="Ig_V-set"/>
</dbReference>
<protein>
    <submittedName>
        <fullName evidence="13">Butyrophilin-like protein 9</fullName>
    </submittedName>
</protein>
<evidence type="ECO:0000313" key="13">
    <source>
        <dbReference type="EMBL" id="MBZ3879416.1"/>
    </source>
</evidence>
<feature type="domain" description="B30.2/SPRY" evidence="11">
    <location>
        <begin position="367"/>
        <end position="566"/>
    </location>
</feature>
<dbReference type="Pfam" id="PF07686">
    <property type="entry name" value="V-set"/>
    <property type="match status" value="1"/>
</dbReference>
<evidence type="ECO:0000256" key="7">
    <source>
        <dbReference type="ARBA" id="ARBA00023157"/>
    </source>
</evidence>
<feature type="domain" description="Ig-like" evidence="12">
    <location>
        <begin position="224"/>
        <end position="298"/>
    </location>
</feature>
<evidence type="ECO:0000256" key="3">
    <source>
        <dbReference type="ARBA" id="ARBA00022692"/>
    </source>
</evidence>
<comment type="similarity">
    <text evidence="2">Belongs to the immunoglobulin superfamily. BTN/MOG family.</text>
</comment>
<dbReference type="FunFam" id="2.60.120.920:FF:000004">
    <property type="entry name" value="Butyrophilin subfamily 1 member A1"/>
    <property type="match status" value="1"/>
</dbReference>
<dbReference type="InterPro" id="IPR050504">
    <property type="entry name" value="IgSF_BTN/MOG"/>
</dbReference>
<dbReference type="Pfam" id="PF13765">
    <property type="entry name" value="PRY"/>
    <property type="match status" value="1"/>
</dbReference>
<name>A0AA41MWJ5_SCICA</name>
<dbReference type="InterPro" id="IPR053896">
    <property type="entry name" value="BTN3A2-like_Ig-C"/>
</dbReference>
<dbReference type="PANTHER" id="PTHR24100">
    <property type="entry name" value="BUTYROPHILIN"/>
    <property type="match status" value="1"/>
</dbReference>
<proteinExistence type="inferred from homology"/>
<dbReference type="GO" id="GO:0050852">
    <property type="term" value="P:T cell receptor signaling pathway"/>
    <property type="evidence" value="ECO:0007669"/>
    <property type="project" value="TreeGrafter"/>
</dbReference>
<dbReference type="Pfam" id="PF00622">
    <property type="entry name" value="SPRY"/>
    <property type="match status" value="1"/>
</dbReference>
<dbReference type="InterPro" id="IPR036179">
    <property type="entry name" value="Ig-like_dom_sf"/>
</dbReference>
<dbReference type="PROSITE" id="PS50188">
    <property type="entry name" value="B302_SPRY"/>
    <property type="match status" value="1"/>
</dbReference>
<evidence type="ECO:0000256" key="8">
    <source>
        <dbReference type="ARBA" id="ARBA00023180"/>
    </source>
</evidence>
<dbReference type="PANTHER" id="PTHR24100:SF130">
    <property type="entry name" value="BUTYROPHILIN-LIKE PROTEIN 9"/>
    <property type="match status" value="1"/>
</dbReference>
<evidence type="ECO:0000256" key="1">
    <source>
        <dbReference type="ARBA" id="ARBA00004479"/>
    </source>
</evidence>
<dbReference type="SUPFAM" id="SSF48726">
    <property type="entry name" value="Immunoglobulin"/>
    <property type="match status" value="2"/>
</dbReference>
<organism evidence="13 14">
    <name type="scientific">Sciurus carolinensis</name>
    <name type="common">Eastern gray squirrel</name>
    <dbReference type="NCBI Taxonomy" id="30640"/>
    <lineage>
        <taxon>Eukaryota</taxon>
        <taxon>Metazoa</taxon>
        <taxon>Chordata</taxon>
        <taxon>Craniata</taxon>
        <taxon>Vertebrata</taxon>
        <taxon>Euteleostomi</taxon>
        <taxon>Mammalia</taxon>
        <taxon>Eutheria</taxon>
        <taxon>Euarchontoglires</taxon>
        <taxon>Glires</taxon>
        <taxon>Rodentia</taxon>
        <taxon>Sciuromorpha</taxon>
        <taxon>Sciuridae</taxon>
        <taxon>Sciurinae</taxon>
        <taxon>Sciurini</taxon>
        <taxon>Sciurus</taxon>
    </lineage>
</organism>
<feature type="transmembrane region" description="Helical" evidence="10">
    <location>
        <begin position="325"/>
        <end position="348"/>
    </location>
</feature>
<keyword evidence="5 10" id="KW-1133">Transmembrane helix</keyword>
<dbReference type="EMBL" id="JAATJV010360038">
    <property type="protein sequence ID" value="MBZ3879416.1"/>
    <property type="molecule type" value="Genomic_DNA"/>
</dbReference>
<gene>
    <name evidence="13" type="ORF">SUZIE_152825</name>
</gene>
<dbReference type="Gene3D" id="2.60.40.10">
    <property type="entry name" value="Immunoglobulins"/>
    <property type="match status" value="3"/>
</dbReference>
<dbReference type="GO" id="GO:0001817">
    <property type="term" value="P:regulation of cytokine production"/>
    <property type="evidence" value="ECO:0007669"/>
    <property type="project" value="TreeGrafter"/>
</dbReference>
<dbReference type="InterPro" id="IPR001870">
    <property type="entry name" value="B30.2/SPRY"/>
</dbReference>
<dbReference type="PROSITE" id="PS50835">
    <property type="entry name" value="IG_LIKE"/>
    <property type="match status" value="2"/>
</dbReference>
<evidence type="ECO:0000259" key="12">
    <source>
        <dbReference type="PROSITE" id="PS50835"/>
    </source>
</evidence>
<evidence type="ECO:0000256" key="4">
    <source>
        <dbReference type="ARBA" id="ARBA00022729"/>
    </source>
</evidence>
<comment type="caution">
    <text evidence="13">The sequence shown here is derived from an EMBL/GenBank/DDBJ whole genome shotgun (WGS) entry which is preliminary data.</text>
</comment>
<dbReference type="InterPro" id="IPR013783">
    <property type="entry name" value="Ig-like_fold"/>
</dbReference>
<keyword evidence="7" id="KW-1015">Disulfide bond</keyword>
<dbReference type="CDD" id="cd13733">
    <property type="entry name" value="SPRY_PRY_C-I_1"/>
    <property type="match status" value="1"/>
</dbReference>
<dbReference type="InterPro" id="IPR043136">
    <property type="entry name" value="B30.2/SPRY_sf"/>
</dbReference>
<evidence type="ECO:0000256" key="2">
    <source>
        <dbReference type="ARBA" id="ARBA00007591"/>
    </source>
</evidence>
<evidence type="ECO:0000256" key="9">
    <source>
        <dbReference type="ARBA" id="ARBA00023319"/>
    </source>
</evidence>
<reference evidence="13" key="1">
    <citation type="submission" date="2020-03" db="EMBL/GenBank/DDBJ databases">
        <title>Studies in the Genomics of Life Span.</title>
        <authorList>
            <person name="Glass D."/>
        </authorList>
    </citation>
    <scope>NUCLEOTIDE SEQUENCE</scope>
    <source>
        <strain evidence="13">SUZIE</strain>
        <tissue evidence="13">Muscle</tissue>
    </source>
</reference>
<dbReference type="SUPFAM" id="SSF49899">
    <property type="entry name" value="Concanavalin A-like lectins/glucanases"/>
    <property type="match status" value="1"/>
</dbReference>
<dbReference type="SMART" id="SM00589">
    <property type="entry name" value="PRY"/>
    <property type="match status" value="1"/>
</dbReference>
<accession>A0AA41MWJ5</accession>
<dbReference type="Proteomes" id="UP001166674">
    <property type="component" value="Unassembled WGS sequence"/>
</dbReference>
<dbReference type="FunFam" id="2.60.40.10:FF:000088">
    <property type="entry name" value="Butyrophilin subfamily 1 member A1"/>
    <property type="match status" value="1"/>
</dbReference>
<keyword evidence="4" id="KW-0732">Signal</keyword>
<dbReference type="InterPro" id="IPR013320">
    <property type="entry name" value="ConA-like_dom_sf"/>
</dbReference>
<dbReference type="SMART" id="SM00449">
    <property type="entry name" value="SPRY"/>
    <property type="match status" value="1"/>
</dbReference>
<evidence type="ECO:0000256" key="6">
    <source>
        <dbReference type="ARBA" id="ARBA00023136"/>
    </source>
</evidence>
<dbReference type="AlphaFoldDB" id="A0AA41MWJ5"/>
<feature type="domain" description="Ig-like" evidence="12">
    <location>
        <begin position="103"/>
        <end position="200"/>
    </location>
</feature>
<dbReference type="SMART" id="SM00406">
    <property type="entry name" value="IGv"/>
    <property type="match status" value="1"/>
</dbReference>
<evidence type="ECO:0000256" key="10">
    <source>
        <dbReference type="SAM" id="Phobius"/>
    </source>
</evidence>
<keyword evidence="14" id="KW-1185">Reference proteome</keyword>
<dbReference type="InterPro" id="IPR007110">
    <property type="entry name" value="Ig-like_dom"/>
</dbReference>
<dbReference type="InterPro" id="IPR003879">
    <property type="entry name" value="Butyrophylin_SPRY"/>
</dbReference>
<comment type="subcellular location">
    <subcellularLocation>
        <location evidence="1">Membrane</location>
        <topology evidence="1">Single-pass type I membrane protein</topology>
    </subcellularLocation>
</comment>
<dbReference type="GO" id="GO:0009897">
    <property type="term" value="C:external side of plasma membrane"/>
    <property type="evidence" value="ECO:0007669"/>
    <property type="project" value="TreeGrafter"/>
</dbReference>
<dbReference type="InterPro" id="IPR006574">
    <property type="entry name" value="PRY"/>
</dbReference>
<dbReference type="Gene3D" id="2.60.120.920">
    <property type="match status" value="1"/>
</dbReference>
<dbReference type="FunFam" id="2.60.40.10:FF:000208">
    <property type="entry name" value="Butyrophilin subfamily 1 member A1"/>
    <property type="match status" value="1"/>
</dbReference>
<keyword evidence="6 10" id="KW-0472">Membrane</keyword>
<dbReference type="GO" id="GO:0005102">
    <property type="term" value="F:signaling receptor binding"/>
    <property type="evidence" value="ECO:0007669"/>
    <property type="project" value="TreeGrafter"/>
</dbReference>
<dbReference type="Pfam" id="PF22705">
    <property type="entry name" value="C2-set_3"/>
    <property type="match status" value="1"/>
</dbReference>
<dbReference type="InterPro" id="IPR003599">
    <property type="entry name" value="Ig_sub"/>
</dbReference>